<dbReference type="PANTHER" id="PTHR16515:SF66">
    <property type="entry name" value="C2H2-TYPE DOMAIN-CONTAINING PROTEIN"/>
    <property type="match status" value="1"/>
</dbReference>
<organism evidence="11">
    <name type="scientific">Pectinophora gossypiella</name>
    <name type="common">Cotton pink bollworm</name>
    <name type="synonym">Depressaria gossypiella</name>
    <dbReference type="NCBI Taxonomy" id="13191"/>
    <lineage>
        <taxon>Eukaryota</taxon>
        <taxon>Metazoa</taxon>
        <taxon>Ecdysozoa</taxon>
        <taxon>Arthropoda</taxon>
        <taxon>Hexapoda</taxon>
        <taxon>Insecta</taxon>
        <taxon>Pterygota</taxon>
        <taxon>Neoptera</taxon>
        <taxon>Endopterygota</taxon>
        <taxon>Lepidoptera</taxon>
        <taxon>Glossata</taxon>
        <taxon>Ditrysia</taxon>
        <taxon>Gelechioidea</taxon>
        <taxon>Gelechiidae</taxon>
        <taxon>Apatetrinae</taxon>
        <taxon>Pectinophora</taxon>
    </lineage>
</organism>
<evidence type="ECO:0000313" key="11">
    <source>
        <dbReference type="EMBL" id="JAT88277.1"/>
    </source>
</evidence>
<evidence type="ECO:0008006" key="12">
    <source>
        <dbReference type="Google" id="ProtNLM"/>
    </source>
</evidence>
<evidence type="ECO:0000256" key="1">
    <source>
        <dbReference type="ARBA" id="ARBA00004123"/>
    </source>
</evidence>
<evidence type="ECO:0000256" key="6">
    <source>
        <dbReference type="ARBA" id="ARBA00023242"/>
    </source>
</evidence>
<dbReference type="SUPFAM" id="SSF57667">
    <property type="entry name" value="beta-beta-alpha zinc fingers"/>
    <property type="match status" value="1"/>
</dbReference>
<dbReference type="InterPro" id="IPR036236">
    <property type="entry name" value="Znf_C2H2_sf"/>
</dbReference>
<gene>
    <name evidence="11" type="ORF">g.2858</name>
</gene>
<evidence type="ECO:0000259" key="10">
    <source>
        <dbReference type="PROSITE" id="PS51915"/>
    </source>
</evidence>
<keyword evidence="2 8" id="KW-0479">Metal-binding</keyword>
<comment type="subcellular location">
    <subcellularLocation>
        <location evidence="1">Nucleus</location>
    </subcellularLocation>
</comment>
<dbReference type="PANTHER" id="PTHR16515">
    <property type="entry name" value="PR DOMAIN ZINC FINGER PROTEIN"/>
    <property type="match status" value="1"/>
</dbReference>
<dbReference type="GO" id="GO:0005634">
    <property type="term" value="C:nucleus"/>
    <property type="evidence" value="ECO:0007669"/>
    <property type="project" value="UniProtKB-SubCell"/>
</dbReference>
<feature type="binding site" evidence="8">
    <location>
        <position position="11"/>
    </location>
    <ligand>
        <name>Zn(2+)</name>
        <dbReference type="ChEBI" id="CHEBI:29105"/>
    </ligand>
</feature>
<keyword evidence="6" id="KW-0539">Nucleus</keyword>
<dbReference type="PROSITE" id="PS00028">
    <property type="entry name" value="ZINC_FINGER_C2H2_1"/>
    <property type="match status" value="4"/>
</dbReference>
<keyword evidence="5 8" id="KW-0862">Zinc</keyword>
<feature type="domain" description="ZAD" evidence="10">
    <location>
        <begin position="9"/>
        <end position="86"/>
    </location>
</feature>
<dbReference type="InterPro" id="IPR013087">
    <property type="entry name" value="Znf_C2H2_type"/>
</dbReference>
<dbReference type="Gene3D" id="3.40.1800.20">
    <property type="match status" value="1"/>
</dbReference>
<dbReference type="PROSITE" id="PS50157">
    <property type="entry name" value="ZINC_FINGER_C2H2_2"/>
    <property type="match status" value="3"/>
</dbReference>
<dbReference type="EMBL" id="GDQN01002777">
    <property type="protein sequence ID" value="JAT88277.1"/>
    <property type="molecule type" value="Transcribed_RNA"/>
</dbReference>
<dbReference type="Gene3D" id="3.30.160.60">
    <property type="entry name" value="Classic Zinc Finger"/>
    <property type="match status" value="1"/>
</dbReference>
<dbReference type="SMART" id="SM00868">
    <property type="entry name" value="zf-AD"/>
    <property type="match status" value="2"/>
</dbReference>
<evidence type="ECO:0000256" key="4">
    <source>
        <dbReference type="ARBA" id="ARBA00022771"/>
    </source>
</evidence>
<evidence type="ECO:0000256" key="2">
    <source>
        <dbReference type="ARBA" id="ARBA00022723"/>
    </source>
</evidence>
<feature type="binding site" evidence="8">
    <location>
        <position position="59"/>
    </location>
    <ligand>
        <name>Zn(2+)</name>
        <dbReference type="ChEBI" id="CHEBI:29105"/>
    </ligand>
</feature>
<evidence type="ECO:0000256" key="3">
    <source>
        <dbReference type="ARBA" id="ARBA00022737"/>
    </source>
</evidence>
<feature type="domain" description="C2H2-type" evidence="9">
    <location>
        <begin position="353"/>
        <end position="381"/>
    </location>
</feature>
<evidence type="ECO:0000256" key="7">
    <source>
        <dbReference type="PROSITE-ProRule" id="PRU00042"/>
    </source>
</evidence>
<accession>A0A1E1WMX7</accession>
<evidence type="ECO:0000256" key="8">
    <source>
        <dbReference type="PROSITE-ProRule" id="PRU01263"/>
    </source>
</evidence>
<evidence type="ECO:0000256" key="5">
    <source>
        <dbReference type="ARBA" id="ARBA00022833"/>
    </source>
</evidence>
<name>A0A1E1WMX7_PECGO</name>
<feature type="domain" description="C2H2-type" evidence="9">
    <location>
        <begin position="236"/>
        <end position="263"/>
    </location>
</feature>
<proteinExistence type="predicted"/>
<dbReference type="GO" id="GO:0008270">
    <property type="term" value="F:zinc ion binding"/>
    <property type="evidence" value="ECO:0007669"/>
    <property type="project" value="UniProtKB-UniRule"/>
</dbReference>
<dbReference type="OrthoDB" id="8922241at2759"/>
<dbReference type="PROSITE" id="PS51915">
    <property type="entry name" value="ZAD"/>
    <property type="match status" value="1"/>
</dbReference>
<feature type="binding site" evidence="8">
    <location>
        <position position="62"/>
    </location>
    <ligand>
        <name>Zn(2+)</name>
        <dbReference type="ChEBI" id="CHEBI:29105"/>
    </ligand>
</feature>
<dbReference type="InterPro" id="IPR012934">
    <property type="entry name" value="Znf_AD"/>
</dbReference>
<dbReference type="SMART" id="SM00355">
    <property type="entry name" value="ZnF_C2H2"/>
    <property type="match status" value="4"/>
</dbReference>
<feature type="binding site" evidence="8">
    <location>
        <position position="14"/>
    </location>
    <ligand>
        <name>Zn(2+)</name>
        <dbReference type="ChEBI" id="CHEBI:29105"/>
    </ligand>
</feature>
<dbReference type="InterPro" id="IPR050331">
    <property type="entry name" value="Zinc_finger"/>
</dbReference>
<reference evidence="11" key="1">
    <citation type="submission" date="2015-09" db="EMBL/GenBank/DDBJ databases">
        <title>De novo assembly of Pectinophora gossypiella (Pink Bollworm) gut transcriptome.</title>
        <authorList>
            <person name="Tassone E.E."/>
        </authorList>
    </citation>
    <scope>NUCLEOTIDE SEQUENCE</scope>
</reference>
<dbReference type="AlphaFoldDB" id="A0A1E1WMX7"/>
<sequence length="385" mass="44737">MPENMKTNNVCRCCLSEACYKDISNEYVYEGRKEVYCEMLMDTFNLNISYQEDHSRLICEDCIVRLRDATAFRRQVEQAERALSRNTISNGVCSGTELLSKLIDYKDDFIDHITGDFDDDLADVVVDDHSGGEIGWQEDGDDDGDVFVIKMEPEDDTIVKSQENELFKKSVPKSLQKGISLTSKSKGVVKANKDEQKETQKRKRIKSLTQLNLKENSLKLINNSNLCLFESLKTKFRCFYCKNSYLNITELREHSTSHSNPSYLKMCINRLQGMSYKNVDISNLICKNCSQPLKDLAELRKHLMEMHNVEFSDSEHLLIPYRLENGFNCVLCEQKFNTYFRLSIHMNTHYTNHVCEICGVSYINRLSLRMHVNSIHREKKMFHMP</sequence>
<keyword evidence="3" id="KW-0677">Repeat</keyword>
<dbReference type="Pfam" id="PF07776">
    <property type="entry name" value="zf-AD"/>
    <property type="match status" value="1"/>
</dbReference>
<feature type="domain" description="C2H2-type" evidence="9">
    <location>
        <begin position="327"/>
        <end position="349"/>
    </location>
</feature>
<keyword evidence="4 7" id="KW-0863">Zinc-finger</keyword>
<dbReference type="GO" id="GO:0010468">
    <property type="term" value="P:regulation of gene expression"/>
    <property type="evidence" value="ECO:0007669"/>
    <property type="project" value="TreeGrafter"/>
</dbReference>
<protein>
    <recommendedName>
        <fullName evidence="12">ZAD domain-containing protein</fullName>
    </recommendedName>
</protein>
<evidence type="ECO:0000259" key="9">
    <source>
        <dbReference type="PROSITE" id="PS50157"/>
    </source>
</evidence>
<dbReference type="SUPFAM" id="SSF57716">
    <property type="entry name" value="Glucocorticoid receptor-like (DNA-binding domain)"/>
    <property type="match status" value="1"/>
</dbReference>